<proteinExistence type="predicted"/>
<comment type="caution">
    <text evidence="2">The sequence shown here is derived from an EMBL/GenBank/DDBJ whole genome shotgun (WGS) entry which is preliminary data.</text>
</comment>
<accession>A0ABC8RNV4</accession>
<name>A0ABC8RNV4_9AQUA</name>
<feature type="compositionally biased region" description="Basic and acidic residues" evidence="1">
    <location>
        <begin position="28"/>
        <end position="61"/>
    </location>
</feature>
<feature type="non-terminal residue" evidence="2">
    <location>
        <position position="1"/>
    </location>
</feature>
<dbReference type="Proteomes" id="UP001642360">
    <property type="component" value="Unassembled WGS sequence"/>
</dbReference>
<feature type="region of interest" description="Disordered" evidence="1">
    <location>
        <begin position="23"/>
        <end position="70"/>
    </location>
</feature>
<keyword evidence="3" id="KW-1185">Reference proteome</keyword>
<evidence type="ECO:0000256" key="1">
    <source>
        <dbReference type="SAM" id="MobiDB-lite"/>
    </source>
</evidence>
<dbReference type="EMBL" id="CAUOFW020001583">
    <property type="protein sequence ID" value="CAK9146482.1"/>
    <property type="molecule type" value="Genomic_DNA"/>
</dbReference>
<sequence>LIGISSEDGRKVTKGWFGADQNIAGGWSEDKFERQRRMAEELPEDDRERLSEDNRKDKKSQEFQCRGSIV</sequence>
<gene>
    <name evidence="2" type="ORF">ILEXP_LOCUS14333</name>
</gene>
<evidence type="ECO:0000313" key="3">
    <source>
        <dbReference type="Proteomes" id="UP001642360"/>
    </source>
</evidence>
<organism evidence="2 3">
    <name type="scientific">Ilex paraguariensis</name>
    <name type="common">yerba mate</name>
    <dbReference type="NCBI Taxonomy" id="185542"/>
    <lineage>
        <taxon>Eukaryota</taxon>
        <taxon>Viridiplantae</taxon>
        <taxon>Streptophyta</taxon>
        <taxon>Embryophyta</taxon>
        <taxon>Tracheophyta</taxon>
        <taxon>Spermatophyta</taxon>
        <taxon>Magnoliopsida</taxon>
        <taxon>eudicotyledons</taxon>
        <taxon>Gunneridae</taxon>
        <taxon>Pentapetalae</taxon>
        <taxon>asterids</taxon>
        <taxon>campanulids</taxon>
        <taxon>Aquifoliales</taxon>
        <taxon>Aquifoliaceae</taxon>
        <taxon>Ilex</taxon>
    </lineage>
</organism>
<evidence type="ECO:0000313" key="2">
    <source>
        <dbReference type="EMBL" id="CAK9146482.1"/>
    </source>
</evidence>
<protein>
    <submittedName>
        <fullName evidence="2">Uncharacterized protein</fullName>
    </submittedName>
</protein>
<reference evidence="2 3" key="1">
    <citation type="submission" date="2024-02" db="EMBL/GenBank/DDBJ databases">
        <authorList>
            <person name="Vignale AGUSTIN F."/>
            <person name="Sosa J E."/>
            <person name="Modenutti C."/>
        </authorList>
    </citation>
    <scope>NUCLEOTIDE SEQUENCE [LARGE SCALE GENOMIC DNA]</scope>
</reference>
<dbReference type="AlphaFoldDB" id="A0ABC8RNV4"/>